<organism evidence="10 11">
    <name type="scientific">Ciona intestinalis</name>
    <name type="common">Transparent sea squirt</name>
    <name type="synonym">Ascidia intestinalis</name>
    <dbReference type="NCBI Taxonomy" id="7719"/>
    <lineage>
        <taxon>Eukaryota</taxon>
        <taxon>Metazoa</taxon>
        <taxon>Chordata</taxon>
        <taxon>Tunicata</taxon>
        <taxon>Ascidiacea</taxon>
        <taxon>Phlebobranchia</taxon>
        <taxon>Cionidae</taxon>
        <taxon>Ciona</taxon>
    </lineage>
</organism>
<dbReference type="HOGENOM" id="CLU_515745_0_0_1"/>
<reference evidence="10" key="3">
    <citation type="submission" date="2025-08" db="UniProtKB">
        <authorList>
            <consortium name="Ensembl"/>
        </authorList>
    </citation>
    <scope>IDENTIFICATION</scope>
</reference>
<keyword evidence="1 5" id="KW-0768">Sushi</keyword>
<comment type="caution">
    <text evidence="5">Lacks conserved residue(s) required for the propagation of feature annotation.</text>
</comment>
<keyword evidence="7" id="KW-0732">Signal</keyword>
<feature type="disulfide bond" evidence="5">
    <location>
        <begin position="258"/>
        <end position="301"/>
    </location>
</feature>
<accession>F6TGJ7</accession>
<dbReference type="InParanoid" id="F6TGJ7"/>
<dbReference type="GO" id="GO:0016020">
    <property type="term" value="C:membrane"/>
    <property type="evidence" value="ECO:0007669"/>
    <property type="project" value="InterPro"/>
</dbReference>
<dbReference type="PROSITE" id="PS50060">
    <property type="entry name" value="MAM_2"/>
    <property type="match status" value="1"/>
</dbReference>
<evidence type="ECO:0000256" key="5">
    <source>
        <dbReference type="PROSITE-ProRule" id="PRU00302"/>
    </source>
</evidence>
<keyword evidence="11" id="KW-1185">Reference proteome</keyword>
<dbReference type="PANTHER" id="PTHR19325:SF571">
    <property type="entry name" value="SUSHI DOMAIN-CONTAINING PROTEIN"/>
    <property type="match status" value="1"/>
</dbReference>
<evidence type="ECO:0000256" key="2">
    <source>
        <dbReference type="ARBA" id="ARBA00022737"/>
    </source>
</evidence>
<dbReference type="PANTHER" id="PTHR19325">
    <property type="entry name" value="COMPLEMENT COMPONENT-RELATED SUSHI DOMAIN-CONTAINING"/>
    <property type="match status" value="1"/>
</dbReference>
<evidence type="ECO:0000256" key="1">
    <source>
        <dbReference type="ARBA" id="ARBA00022659"/>
    </source>
</evidence>
<dbReference type="AlphaFoldDB" id="F6TGJ7"/>
<reference evidence="10" key="4">
    <citation type="submission" date="2025-09" db="UniProtKB">
        <authorList>
            <consortium name="Ensembl"/>
        </authorList>
    </citation>
    <scope>IDENTIFICATION</scope>
</reference>
<dbReference type="InterPro" id="IPR000998">
    <property type="entry name" value="MAM_dom"/>
</dbReference>
<dbReference type="Proteomes" id="UP000008144">
    <property type="component" value="Chromosome 7"/>
</dbReference>
<feature type="domain" description="Sushi" evidence="9">
    <location>
        <begin position="73"/>
        <end position="131"/>
    </location>
</feature>
<evidence type="ECO:0000313" key="11">
    <source>
        <dbReference type="Proteomes" id="UP000008144"/>
    </source>
</evidence>
<keyword evidence="2" id="KW-0677">Repeat</keyword>
<proteinExistence type="predicted"/>
<dbReference type="EMBL" id="EAAA01002405">
    <property type="status" value="NOT_ANNOTATED_CDS"/>
    <property type="molecule type" value="Genomic_DNA"/>
</dbReference>
<reference evidence="10" key="2">
    <citation type="journal article" date="2008" name="Genome Biol.">
        <title>Improved genome assembly and evidence-based global gene model set for the chordate Ciona intestinalis: new insight into intron and operon populations.</title>
        <authorList>
            <person name="Satou Y."/>
            <person name="Mineta K."/>
            <person name="Ogasawara M."/>
            <person name="Sasakura Y."/>
            <person name="Shoguchi E."/>
            <person name="Ueno K."/>
            <person name="Yamada L."/>
            <person name="Matsumoto J."/>
            <person name="Wasserscheid J."/>
            <person name="Dewar K."/>
            <person name="Wiley G.B."/>
            <person name="Macmil S.L."/>
            <person name="Roe B.A."/>
            <person name="Zeller R.W."/>
            <person name="Hastings K.E."/>
            <person name="Lemaire P."/>
            <person name="Lindquist E."/>
            <person name="Endo T."/>
            <person name="Hotta K."/>
            <person name="Inaba K."/>
        </authorList>
    </citation>
    <scope>NUCLEOTIDE SEQUENCE [LARGE SCALE GENOMIC DNA]</scope>
    <source>
        <strain evidence="10">wild type</strain>
    </source>
</reference>
<evidence type="ECO:0000259" key="9">
    <source>
        <dbReference type="PROSITE" id="PS50923"/>
    </source>
</evidence>
<dbReference type="PROSITE" id="PS50923">
    <property type="entry name" value="SUSHI"/>
    <property type="match status" value="2"/>
</dbReference>
<dbReference type="Ensembl" id="ENSCINT00000016142.2">
    <property type="protein sequence ID" value="ENSCINP00000016142.2"/>
    <property type="gene ID" value="ENSCING00000007882.2"/>
</dbReference>
<feature type="signal peptide" evidence="7">
    <location>
        <begin position="1"/>
        <end position="22"/>
    </location>
</feature>
<dbReference type="SUPFAM" id="SSF57535">
    <property type="entry name" value="Complement control module/SCR domain"/>
    <property type="match status" value="4"/>
</dbReference>
<name>F6TGJ7_CIOIN</name>
<feature type="domain" description="Sushi" evidence="9">
    <location>
        <begin position="256"/>
        <end position="315"/>
    </location>
</feature>
<dbReference type="InterPro" id="IPR000436">
    <property type="entry name" value="Sushi_SCR_CCP_dom"/>
</dbReference>
<keyword evidence="4" id="KW-0325">Glycoprotein</keyword>
<evidence type="ECO:0000259" key="8">
    <source>
        <dbReference type="PROSITE" id="PS50060"/>
    </source>
</evidence>
<dbReference type="Pfam" id="PF00084">
    <property type="entry name" value="Sushi"/>
    <property type="match status" value="4"/>
</dbReference>
<evidence type="ECO:0000313" key="10">
    <source>
        <dbReference type="Ensembl" id="ENSCINP00000016142.2"/>
    </source>
</evidence>
<dbReference type="GeneTree" id="ENSGT00940000163310"/>
<keyword evidence="3 5" id="KW-1015">Disulfide bond</keyword>
<evidence type="ECO:0000256" key="4">
    <source>
        <dbReference type="ARBA" id="ARBA00023180"/>
    </source>
</evidence>
<protein>
    <submittedName>
        <fullName evidence="10">Uncharacterized protein</fullName>
    </submittedName>
</protein>
<evidence type="ECO:0000256" key="7">
    <source>
        <dbReference type="SAM" id="SignalP"/>
    </source>
</evidence>
<feature type="domain" description="MAM" evidence="8">
    <location>
        <begin position="317"/>
        <end position="449"/>
    </location>
</feature>
<evidence type="ECO:0000256" key="3">
    <source>
        <dbReference type="ARBA" id="ARBA00023157"/>
    </source>
</evidence>
<reference evidence="11" key="1">
    <citation type="journal article" date="2002" name="Science">
        <title>The draft genome of Ciona intestinalis: insights into chordate and vertebrate origins.</title>
        <authorList>
            <person name="Dehal P."/>
            <person name="Satou Y."/>
            <person name="Campbell R.K."/>
            <person name="Chapman J."/>
            <person name="Degnan B."/>
            <person name="De Tomaso A."/>
            <person name="Davidson B."/>
            <person name="Di Gregorio A."/>
            <person name="Gelpke M."/>
            <person name="Goodstein D.M."/>
            <person name="Harafuji N."/>
            <person name="Hastings K.E."/>
            <person name="Ho I."/>
            <person name="Hotta K."/>
            <person name="Huang W."/>
            <person name="Kawashima T."/>
            <person name="Lemaire P."/>
            <person name="Martinez D."/>
            <person name="Meinertzhagen I.A."/>
            <person name="Necula S."/>
            <person name="Nonaka M."/>
            <person name="Putnam N."/>
            <person name="Rash S."/>
            <person name="Saiga H."/>
            <person name="Satake M."/>
            <person name="Terry A."/>
            <person name="Yamada L."/>
            <person name="Wang H.G."/>
            <person name="Awazu S."/>
            <person name="Azumi K."/>
            <person name="Boore J."/>
            <person name="Branno M."/>
            <person name="Chin-Bow S."/>
            <person name="DeSantis R."/>
            <person name="Doyle S."/>
            <person name="Francino P."/>
            <person name="Keys D.N."/>
            <person name="Haga S."/>
            <person name="Hayashi H."/>
            <person name="Hino K."/>
            <person name="Imai K.S."/>
            <person name="Inaba K."/>
            <person name="Kano S."/>
            <person name="Kobayashi K."/>
            <person name="Kobayashi M."/>
            <person name="Lee B.I."/>
            <person name="Makabe K.W."/>
            <person name="Manohar C."/>
            <person name="Matassi G."/>
            <person name="Medina M."/>
            <person name="Mochizuki Y."/>
            <person name="Mount S."/>
            <person name="Morishita T."/>
            <person name="Miura S."/>
            <person name="Nakayama A."/>
            <person name="Nishizaka S."/>
            <person name="Nomoto H."/>
            <person name="Ohta F."/>
            <person name="Oishi K."/>
            <person name="Rigoutsos I."/>
            <person name="Sano M."/>
            <person name="Sasaki A."/>
            <person name="Sasakura Y."/>
            <person name="Shoguchi E."/>
            <person name="Shin-i T."/>
            <person name="Spagnuolo A."/>
            <person name="Stainier D."/>
            <person name="Suzuki M.M."/>
            <person name="Tassy O."/>
            <person name="Takatori N."/>
            <person name="Tokuoka M."/>
            <person name="Yagi K."/>
            <person name="Yoshizaki F."/>
            <person name="Wada S."/>
            <person name="Zhang C."/>
            <person name="Hyatt P.D."/>
            <person name="Larimer F."/>
            <person name="Detter C."/>
            <person name="Doggett N."/>
            <person name="Glavina T."/>
            <person name="Hawkins T."/>
            <person name="Richardson P."/>
            <person name="Lucas S."/>
            <person name="Kohara Y."/>
            <person name="Levine M."/>
            <person name="Satoh N."/>
            <person name="Rokhsar D.S."/>
        </authorList>
    </citation>
    <scope>NUCLEOTIDE SEQUENCE [LARGE SCALE GENOMIC DNA]</scope>
</reference>
<dbReference type="InterPro" id="IPR050350">
    <property type="entry name" value="Compl-Cell_Adhes-Reg"/>
</dbReference>
<feature type="chain" id="PRO_5003342489" evidence="7">
    <location>
        <begin position="23"/>
        <end position="528"/>
    </location>
</feature>
<feature type="region of interest" description="Disordered" evidence="6">
    <location>
        <begin position="452"/>
        <end position="472"/>
    </location>
</feature>
<evidence type="ECO:0000256" key="6">
    <source>
        <dbReference type="SAM" id="MobiDB-lite"/>
    </source>
</evidence>
<sequence>MNRIVFLYLLIFSLLLLHLVNGQVENCGARDLSLLEPGRTCKKACIAHANCTGPSKDCWCDGSCGLSCFNKAATCDLPPEIPNVNRRVEGTAYNEFITLTCADGYVKLNGSDSRSCRSDRKWSGTQLHCQRACPPGPNTRNATPTTFETGYLVGHQLPYACSIGYTPVDPGVILQLTCLANFSWSQPQFQCLIGRCSELQNSTSTQITLPSREYGVRARYICNTGYQPQNTVRTRLCDQNAAGQFVWDAEPQCTIVTCNTPTAPTNGRVDKRSAQPYNTVATYTCNAGYKLADVTSSTRTCGADGQWGETPVCIVSQDCEFEIPARRTCSYTNVGWVREGSGSGTYNGIPGSFMKATGTATLSSAPISSSVCLNFHYRVVSQAAGTTFSVTSSTGASLWDAILSNSAWTSIRVRVNIAAVRFIFKVQSLAGVNIQLDGVKLLPLDSCPGVATTTATTESPTTQATTTTSSRTPLATTTTAPAIVTTPKPGIITTIESRKSTAGSSVRNTPYIITLYVALLTTLFHVFI</sequence>
<dbReference type="CDD" id="cd00033">
    <property type="entry name" value="CCP"/>
    <property type="match status" value="3"/>
</dbReference>
<dbReference type="InterPro" id="IPR035976">
    <property type="entry name" value="Sushi/SCR/CCP_sf"/>
</dbReference>
<dbReference type="OMA" id="CIAHANC"/>
<dbReference type="Gene3D" id="2.10.70.10">
    <property type="entry name" value="Complement Module, domain 1"/>
    <property type="match status" value="4"/>
</dbReference>
<dbReference type="SMART" id="SM00032">
    <property type="entry name" value="CCP"/>
    <property type="match status" value="4"/>
</dbReference>